<comment type="caution">
    <text evidence="1">The sequence shown here is derived from an EMBL/GenBank/DDBJ whole genome shotgun (WGS) entry which is preliminary data.</text>
</comment>
<accession>A0ABN3C5G0</accession>
<proteinExistence type="predicted"/>
<evidence type="ECO:0000313" key="1">
    <source>
        <dbReference type="EMBL" id="GAA2204457.1"/>
    </source>
</evidence>
<dbReference type="Gene3D" id="2.60.120.10">
    <property type="entry name" value="Jelly Rolls"/>
    <property type="match status" value="2"/>
</dbReference>
<keyword evidence="2" id="KW-1185">Reference proteome</keyword>
<evidence type="ECO:0008006" key="3">
    <source>
        <dbReference type="Google" id="ProtNLM"/>
    </source>
</evidence>
<evidence type="ECO:0000313" key="2">
    <source>
        <dbReference type="Proteomes" id="UP001499843"/>
    </source>
</evidence>
<protein>
    <recommendedName>
        <fullName evidence="3">Homogentisate 1,2-dioxygenase</fullName>
    </recommendedName>
</protein>
<reference evidence="1 2" key="1">
    <citation type="journal article" date="2019" name="Int. J. Syst. Evol. Microbiol.">
        <title>The Global Catalogue of Microorganisms (GCM) 10K type strain sequencing project: providing services to taxonomists for standard genome sequencing and annotation.</title>
        <authorList>
            <consortium name="The Broad Institute Genomics Platform"/>
            <consortium name="The Broad Institute Genome Sequencing Center for Infectious Disease"/>
            <person name="Wu L."/>
            <person name="Ma J."/>
        </authorList>
    </citation>
    <scope>NUCLEOTIDE SEQUENCE [LARGE SCALE GENOMIC DNA]</scope>
    <source>
        <strain evidence="1 2">JCM 16114</strain>
    </source>
</reference>
<name>A0ABN3C5G0_9ACTN</name>
<dbReference type="RefSeq" id="WP_344470376.1">
    <property type="nucleotide sequence ID" value="NZ_BAAAQX010000001.1"/>
</dbReference>
<dbReference type="SUPFAM" id="SSF51182">
    <property type="entry name" value="RmlC-like cupins"/>
    <property type="match status" value="1"/>
</dbReference>
<dbReference type="InterPro" id="IPR011051">
    <property type="entry name" value="RmlC_Cupin_sf"/>
</dbReference>
<dbReference type="InterPro" id="IPR014710">
    <property type="entry name" value="RmlC-like_jellyroll"/>
</dbReference>
<organism evidence="1 2">
    <name type="scientific">Nonomuraea monospora</name>
    <dbReference type="NCBI Taxonomy" id="568818"/>
    <lineage>
        <taxon>Bacteria</taxon>
        <taxon>Bacillati</taxon>
        <taxon>Actinomycetota</taxon>
        <taxon>Actinomycetes</taxon>
        <taxon>Streptosporangiales</taxon>
        <taxon>Streptosporangiaceae</taxon>
        <taxon>Nonomuraea</taxon>
    </lineage>
</organism>
<sequence>MIVHEVLDGLPYDSGTRLLRRQEHLLLTGPPAGPAALSPEPLETAHVPQEYVEQGFARPRRVYQNACLQVEWQQMHDFRQPFYHRNNDMDEIAFQITGECTVMTDLGSAVLRPGDFSRVPVGTAHDHYGVRDVHLAIDVLPPAREVGPVVRHAERLVPPFPGWEAGIVTEFVTASHQGVASFLIDERLLLEQASPEEGTIAIQRADAPGTTWLYRSAHVWVGNVRLDGADGSLYRRHRTADEVQYQISGRRRLVTQRGTLDLEPGDLVHIPVGCAFTDVCAGPSAHISVVSGQAVTRVAGP</sequence>
<dbReference type="Proteomes" id="UP001499843">
    <property type="component" value="Unassembled WGS sequence"/>
</dbReference>
<gene>
    <name evidence="1" type="ORF">GCM10009850_003730</name>
</gene>
<dbReference type="CDD" id="cd02208">
    <property type="entry name" value="cupin_RmlC-like"/>
    <property type="match status" value="1"/>
</dbReference>
<dbReference type="EMBL" id="BAAAQX010000001">
    <property type="protein sequence ID" value="GAA2204457.1"/>
    <property type="molecule type" value="Genomic_DNA"/>
</dbReference>